<comment type="caution">
    <text evidence="2">The sequence shown here is derived from an EMBL/GenBank/DDBJ whole genome shotgun (WGS) entry which is preliminary data.</text>
</comment>
<dbReference type="Proteomes" id="UP001221142">
    <property type="component" value="Unassembled WGS sequence"/>
</dbReference>
<evidence type="ECO:0000313" key="2">
    <source>
        <dbReference type="EMBL" id="KAJ7616089.1"/>
    </source>
</evidence>
<name>A0AAD7BBJ1_9AGAR</name>
<evidence type="ECO:0000256" key="1">
    <source>
        <dbReference type="SAM" id="MobiDB-lite"/>
    </source>
</evidence>
<feature type="compositionally biased region" description="Polar residues" evidence="1">
    <location>
        <begin position="85"/>
        <end position="94"/>
    </location>
</feature>
<sequence>MAEETGKKRSNPFTVIKDAPRTGPEDKSTKTKKAAASTKSSSKSGTSSSKVTSSTKEKKVKKVKAPKSEQHDTSIERRGELSHEASPQASARSQSTDHDKIVEEQPVSGQRKSTLKRSRAIKDIMKDYPDLFKEELANSDELRVKITDEFKYEDQHAYNPKELIPLYYQIVWRFYEESNAMVAKNEEHITLQLSLELAKDYSKRRVLAWLQKPPFPLWTGLSSKGDTVETHAGDRNWQKEILKIEGESAGNGHGFHVAPSNKSFESRAGFDVVWMFDKHTYYLQAKVFGGTASEDDQSSQSKKKPVVNFTYNNCLQLMALQLTKDERKADPHRHVFYGYLVYGGQKELWLIPLDHITHVLEHLYEKGENKVAPNVNMGYQNRILTKLFCTPTYLLKEVLLAAKIPDQPPDSKIDSEAGKLHLRKPKATSPLRLPGVLALVKAGNVKAGLNSLALQEEDEDVSEVEGEGEEPKKDRKKAKVVKVKKKDVGDKGKGAKAEEKRKKAADKEQQAIDSAQKAESKKNKKSSKTHTPTGSMLLEQ</sequence>
<feature type="region of interest" description="Disordered" evidence="1">
    <location>
        <begin position="1"/>
        <end position="116"/>
    </location>
</feature>
<evidence type="ECO:0000313" key="3">
    <source>
        <dbReference type="Proteomes" id="UP001221142"/>
    </source>
</evidence>
<feature type="region of interest" description="Disordered" evidence="1">
    <location>
        <begin position="455"/>
        <end position="540"/>
    </location>
</feature>
<protein>
    <submittedName>
        <fullName evidence="2">Uncharacterized protein</fullName>
    </submittedName>
</protein>
<feature type="compositionally biased region" description="Basic and acidic residues" evidence="1">
    <location>
        <begin position="18"/>
        <end position="29"/>
    </location>
</feature>
<dbReference type="AlphaFoldDB" id="A0AAD7BBJ1"/>
<feature type="compositionally biased region" description="Low complexity" evidence="1">
    <location>
        <begin position="34"/>
        <end position="54"/>
    </location>
</feature>
<dbReference type="EMBL" id="JARKIF010000023">
    <property type="protein sequence ID" value="KAJ7616089.1"/>
    <property type="molecule type" value="Genomic_DNA"/>
</dbReference>
<organism evidence="2 3">
    <name type="scientific">Roridomyces roridus</name>
    <dbReference type="NCBI Taxonomy" id="1738132"/>
    <lineage>
        <taxon>Eukaryota</taxon>
        <taxon>Fungi</taxon>
        <taxon>Dikarya</taxon>
        <taxon>Basidiomycota</taxon>
        <taxon>Agaricomycotina</taxon>
        <taxon>Agaricomycetes</taxon>
        <taxon>Agaricomycetidae</taxon>
        <taxon>Agaricales</taxon>
        <taxon>Marasmiineae</taxon>
        <taxon>Mycenaceae</taxon>
        <taxon>Roridomyces</taxon>
    </lineage>
</organism>
<keyword evidence="3" id="KW-1185">Reference proteome</keyword>
<accession>A0AAD7BBJ1</accession>
<feature type="compositionally biased region" description="Basic residues" evidence="1">
    <location>
        <begin position="474"/>
        <end position="485"/>
    </location>
</feature>
<feature type="compositionally biased region" description="Acidic residues" evidence="1">
    <location>
        <begin position="455"/>
        <end position="468"/>
    </location>
</feature>
<feature type="compositionally biased region" description="Basic and acidic residues" evidence="1">
    <location>
        <begin position="66"/>
        <end position="83"/>
    </location>
</feature>
<proteinExistence type="predicted"/>
<reference evidence="2" key="1">
    <citation type="submission" date="2023-03" db="EMBL/GenBank/DDBJ databases">
        <title>Massive genome expansion in bonnet fungi (Mycena s.s.) driven by repeated elements and novel gene families across ecological guilds.</title>
        <authorList>
            <consortium name="Lawrence Berkeley National Laboratory"/>
            <person name="Harder C.B."/>
            <person name="Miyauchi S."/>
            <person name="Viragh M."/>
            <person name="Kuo A."/>
            <person name="Thoen E."/>
            <person name="Andreopoulos B."/>
            <person name="Lu D."/>
            <person name="Skrede I."/>
            <person name="Drula E."/>
            <person name="Henrissat B."/>
            <person name="Morin E."/>
            <person name="Kohler A."/>
            <person name="Barry K."/>
            <person name="LaButti K."/>
            <person name="Morin E."/>
            <person name="Salamov A."/>
            <person name="Lipzen A."/>
            <person name="Mereny Z."/>
            <person name="Hegedus B."/>
            <person name="Baldrian P."/>
            <person name="Stursova M."/>
            <person name="Weitz H."/>
            <person name="Taylor A."/>
            <person name="Grigoriev I.V."/>
            <person name="Nagy L.G."/>
            <person name="Martin F."/>
            <person name="Kauserud H."/>
        </authorList>
    </citation>
    <scope>NUCLEOTIDE SEQUENCE</scope>
    <source>
        <strain evidence="2">9284</strain>
    </source>
</reference>
<gene>
    <name evidence="2" type="ORF">FB45DRAFT_935260</name>
</gene>
<feature type="compositionally biased region" description="Basic and acidic residues" evidence="1">
    <location>
        <begin position="486"/>
        <end position="521"/>
    </location>
</feature>